<dbReference type="Gene3D" id="3.90.550.10">
    <property type="entry name" value="Spore Coat Polysaccharide Biosynthesis Protein SpsA, Chain A"/>
    <property type="match status" value="1"/>
</dbReference>
<comment type="pathway">
    <text evidence="1">Cell wall biogenesis; cell wall polysaccharide biosynthesis.</text>
</comment>
<accession>A0ABV6K3T8</accession>
<keyword evidence="7" id="KW-1185">Reference proteome</keyword>
<organism evidence="6 7">
    <name type="scientific">Lactiplantibacillus plajomi</name>
    <dbReference type="NCBI Taxonomy" id="1457217"/>
    <lineage>
        <taxon>Bacteria</taxon>
        <taxon>Bacillati</taxon>
        <taxon>Bacillota</taxon>
        <taxon>Bacilli</taxon>
        <taxon>Lactobacillales</taxon>
        <taxon>Lactobacillaceae</taxon>
        <taxon>Lactiplantibacillus</taxon>
    </lineage>
</organism>
<dbReference type="RefSeq" id="WP_137645718.1">
    <property type="nucleotide sequence ID" value="NZ_BAABRM010000023.1"/>
</dbReference>
<dbReference type="PANTHER" id="PTHR43179">
    <property type="entry name" value="RHAMNOSYLTRANSFERASE WBBL"/>
    <property type="match status" value="1"/>
</dbReference>
<evidence type="ECO:0000256" key="1">
    <source>
        <dbReference type="ARBA" id="ARBA00004776"/>
    </source>
</evidence>
<dbReference type="EMBL" id="JBHLUK010000059">
    <property type="protein sequence ID" value="MFC0423777.1"/>
    <property type="molecule type" value="Genomic_DNA"/>
</dbReference>
<dbReference type="EC" id="2.4.-.-" evidence="6"/>
<dbReference type="Proteomes" id="UP001589855">
    <property type="component" value="Unassembled WGS sequence"/>
</dbReference>
<gene>
    <name evidence="6" type="ORF">ACFFGS_06535</name>
</gene>
<comment type="similarity">
    <text evidence="2">Belongs to the glycosyltransferase 2 family.</text>
</comment>
<dbReference type="InterPro" id="IPR001173">
    <property type="entry name" value="Glyco_trans_2-like"/>
</dbReference>
<protein>
    <submittedName>
        <fullName evidence="6">Glycosyltransferase</fullName>
        <ecNumber evidence="6">2.4.-.-</ecNumber>
    </submittedName>
</protein>
<dbReference type="PANTHER" id="PTHR43179:SF12">
    <property type="entry name" value="GALACTOFURANOSYLTRANSFERASE GLFT2"/>
    <property type="match status" value="1"/>
</dbReference>
<dbReference type="SUPFAM" id="SSF53448">
    <property type="entry name" value="Nucleotide-diphospho-sugar transferases"/>
    <property type="match status" value="1"/>
</dbReference>
<reference evidence="6 7" key="1">
    <citation type="submission" date="2024-09" db="EMBL/GenBank/DDBJ databases">
        <authorList>
            <person name="Sun Q."/>
            <person name="Mori K."/>
        </authorList>
    </citation>
    <scope>NUCLEOTIDE SEQUENCE [LARGE SCALE GENOMIC DNA]</scope>
    <source>
        <strain evidence="6 7">TBRC 4575</strain>
    </source>
</reference>
<evidence type="ECO:0000259" key="5">
    <source>
        <dbReference type="Pfam" id="PF00535"/>
    </source>
</evidence>
<proteinExistence type="inferred from homology"/>
<dbReference type="GO" id="GO:0016757">
    <property type="term" value="F:glycosyltransferase activity"/>
    <property type="evidence" value="ECO:0007669"/>
    <property type="project" value="UniProtKB-KW"/>
</dbReference>
<feature type="domain" description="Glycosyltransferase 2-like" evidence="5">
    <location>
        <begin position="7"/>
        <end position="82"/>
    </location>
</feature>
<evidence type="ECO:0000256" key="3">
    <source>
        <dbReference type="ARBA" id="ARBA00022676"/>
    </source>
</evidence>
<comment type="caution">
    <text evidence="6">The sequence shown here is derived from an EMBL/GenBank/DDBJ whole genome shotgun (WGS) entry which is preliminary data.</text>
</comment>
<evidence type="ECO:0000256" key="4">
    <source>
        <dbReference type="ARBA" id="ARBA00022679"/>
    </source>
</evidence>
<evidence type="ECO:0000313" key="7">
    <source>
        <dbReference type="Proteomes" id="UP001589855"/>
    </source>
</evidence>
<keyword evidence="3 6" id="KW-0328">Glycosyltransferase</keyword>
<sequence length="100" mass="11187">MDKIACVIVTYNRKRLMVEALNSVLTQEQAPEYVFVIDNASTDGVAELLHDRFAFDQQHLVYYRSPKNLGGSAGFAQGIKLALRTDCNWGGPRIKSVQVK</sequence>
<evidence type="ECO:0000313" key="6">
    <source>
        <dbReference type="EMBL" id="MFC0423777.1"/>
    </source>
</evidence>
<evidence type="ECO:0000256" key="2">
    <source>
        <dbReference type="ARBA" id="ARBA00006739"/>
    </source>
</evidence>
<name>A0ABV6K3T8_9LACO</name>
<keyword evidence="4 6" id="KW-0808">Transferase</keyword>
<dbReference type="Pfam" id="PF00535">
    <property type="entry name" value="Glycos_transf_2"/>
    <property type="match status" value="1"/>
</dbReference>
<dbReference type="InterPro" id="IPR029044">
    <property type="entry name" value="Nucleotide-diphossugar_trans"/>
</dbReference>